<dbReference type="AlphaFoldDB" id="A0A1Q9DKE4"/>
<organism evidence="1 2">
    <name type="scientific">Symbiodinium microadriaticum</name>
    <name type="common">Dinoflagellate</name>
    <name type="synonym">Zooxanthella microadriatica</name>
    <dbReference type="NCBI Taxonomy" id="2951"/>
    <lineage>
        <taxon>Eukaryota</taxon>
        <taxon>Sar</taxon>
        <taxon>Alveolata</taxon>
        <taxon>Dinophyceae</taxon>
        <taxon>Suessiales</taxon>
        <taxon>Symbiodiniaceae</taxon>
        <taxon>Symbiodinium</taxon>
    </lineage>
</organism>
<gene>
    <name evidence="1" type="ORF">AK812_SmicGene22200</name>
</gene>
<dbReference type="EMBL" id="LSRX01000496">
    <property type="protein sequence ID" value="OLP95631.1"/>
    <property type="molecule type" value="Genomic_DNA"/>
</dbReference>
<protein>
    <submittedName>
        <fullName evidence="1">Uncharacterized protein</fullName>
    </submittedName>
</protein>
<evidence type="ECO:0000313" key="2">
    <source>
        <dbReference type="Proteomes" id="UP000186817"/>
    </source>
</evidence>
<keyword evidence="2" id="KW-1185">Reference proteome</keyword>
<dbReference type="Proteomes" id="UP000186817">
    <property type="component" value="Unassembled WGS sequence"/>
</dbReference>
<accession>A0A1Q9DKE4</accession>
<sequence length="224" mass="23658">MPRDQSGFSGWAGGDVCVLLPSSSFCQFLAGMLVTQASGSYRQKDKQQRALVQIEVQTDGLAILGPETLQAKDGRIPPSKHGNFIAKPCLTIFQAAACPRFDEGGGAYWLIFLSTLRCVEEDAEGTENTAASPGIQTESEEASSAIVDADGDDAAEDDPGALAMDEGLDVFVQRSSEVITPLSGHLRLELRPMPADGLPPAGGPPFTAQIALAMSPSEEPVRDH</sequence>
<dbReference type="OrthoDB" id="438139at2759"/>
<proteinExistence type="predicted"/>
<reference evidence="1 2" key="1">
    <citation type="submission" date="2016-02" db="EMBL/GenBank/DDBJ databases">
        <title>Genome analysis of coral dinoflagellate symbionts highlights evolutionary adaptations to a symbiotic lifestyle.</title>
        <authorList>
            <person name="Aranda M."/>
            <person name="Li Y."/>
            <person name="Liew Y.J."/>
            <person name="Baumgarten S."/>
            <person name="Simakov O."/>
            <person name="Wilson M."/>
            <person name="Piel J."/>
            <person name="Ashoor H."/>
            <person name="Bougouffa S."/>
            <person name="Bajic V.B."/>
            <person name="Ryu T."/>
            <person name="Ravasi T."/>
            <person name="Bayer T."/>
            <person name="Micklem G."/>
            <person name="Kim H."/>
            <person name="Bhak J."/>
            <person name="Lajeunesse T.C."/>
            <person name="Voolstra C.R."/>
        </authorList>
    </citation>
    <scope>NUCLEOTIDE SEQUENCE [LARGE SCALE GENOMIC DNA]</scope>
    <source>
        <strain evidence="1 2">CCMP2467</strain>
    </source>
</reference>
<comment type="caution">
    <text evidence="1">The sequence shown here is derived from an EMBL/GenBank/DDBJ whole genome shotgun (WGS) entry which is preliminary data.</text>
</comment>
<name>A0A1Q9DKE4_SYMMI</name>
<evidence type="ECO:0000313" key="1">
    <source>
        <dbReference type="EMBL" id="OLP95631.1"/>
    </source>
</evidence>